<feature type="compositionally biased region" description="Basic and acidic residues" evidence="1">
    <location>
        <begin position="45"/>
        <end position="59"/>
    </location>
</feature>
<evidence type="ECO:0008006" key="3">
    <source>
        <dbReference type="Google" id="ProtNLM"/>
    </source>
</evidence>
<name>A0AB33KYW3_9ACTN</name>
<evidence type="ECO:0000256" key="1">
    <source>
        <dbReference type="SAM" id="MobiDB-lite"/>
    </source>
</evidence>
<protein>
    <recommendedName>
        <fullName evidence="3">Secreted protein</fullName>
    </recommendedName>
</protein>
<organism evidence="2">
    <name type="scientific">Streptomyces sp. CMC78</name>
    <dbReference type="NCBI Taxonomy" id="3231512"/>
    <lineage>
        <taxon>Bacteria</taxon>
        <taxon>Bacillati</taxon>
        <taxon>Actinomycetota</taxon>
        <taxon>Actinomycetes</taxon>
        <taxon>Kitasatosporales</taxon>
        <taxon>Streptomycetaceae</taxon>
        <taxon>Streptomyces</taxon>
    </lineage>
</organism>
<accession>A0AB33KYW3</accession>
<dbReference type="EMBL" id="AP035884">
    <property type="protein sequence ID" value="BFP57198.1"/>
    <property type="molecule type" value="Genomic_DNA"/>
</dbReference>
<dbReference type="AlphaFoldDB" id="A0AB33KYW3"/>
<feature type="compositionally biased region" description="Polar residues" evidence="1">
    <location>
        <begin position="61"/>
        <end position="74"/>
    </location>
</feature>
<evidence type="ECO:0000313" key="2">
    <source>
        <dbReference type="EMBL" id="BFP57198.1"/>
    </source>
</evidence>
<gene>
    <name evidence="2" type="ORF">SCMC78_70050</name>
</gene>
<dbReference type="KEGG" id="stcm:SCMC78_70050"/>
<proteinExistence type="predicted"/>
<sequence length="104" mass="11257">MGSPNLWVIRFTLVLCARLAKTTLKPSLTAEVFPPVAPAPTARAGPERTGVRDLAEGEFFRSSSGGPNSRQPSSLREMPYRLGVQRGPAQSVLRPSHSVSWKGK</sequence>
<reference evidence="2" key="1">
    <citation type="submission" date="2024-07" db="EMBL/GenBank/DDBJ databases">
        <title>Complete genome sequences of cellulolytic bacteria, Kitasatospora sp. CMC57 and Streptomyces sp. CMC78, isolated from Japanese agricultural soil.</title>
        <authorList>
            <person name="Hashimoto T."/>
            <person name="Ito M."/>
            <person name="Iwamoto M."/>
            <person name="Fukahori D."/>
            <person name="Shoda T."/>
            <person name="Sakoda M."/>
            <person name="Morohoshi T."/>
            <person name="Mitsuboshi M."/>
            <person name="Nishizawa T."/>
        </authorList>
    </citation>
    <scope>NUCLEOTIDE SEQUENCE</scope>
    <source>
        <strain evidence="2">CMC78</strain>
    </source>
</reference>
<feature type="region of interest" description="Disordered" evidence="1">
    <location>
        <begin position="35"/>
        <end position="104"/>
    </location>
</feature>